<dbReference type="Pfam" id="PF00004">
    <property type="entry name" value="AAA"/>
    <property type="match status" value="1"/>
</dbReference>
<dbReference type="EMBL" id="HG676180">
    <property type="protein sequence ID" value="CDJ43808.1"/>
    <property type="molecule type" value="Genomic_DNA"/>
</dbReference>
<protein>
    <recommendedName>
        <fullName evidence="6">Origin recognition complex subunit 1</fullName>
    </recommendedName>
</protein>
<evidence type="ECO:0000256" key="1">
    <source>
        <dbReference type="ARBA" id="ARBA00004123"/>
    </source>
</evidence>
<keyword evidence="9" id="KW-1185">Reference proteome</keyword>
<accession>U6L3M6</accession>
<dbReference type="GO" id="GO:0003688">
    <property type="term" value="F:DNA replication origin binding"/>
    <property type="evidence" value="ECO:0007669"/>
    <property type="project" value="TreeGrafter"/>
</dbReference>
<evidence type="ECO:0000256" key="5">
    <source>
        <dbReference type="ARBA" id="ARBA00023242"/>
    </source>
</evidence>
<comment type="function">
    <text evidence="6">Component of the origin recognition complex (ORC) that binds origins of replication. DNA-binding is ATP-dependent, however specific DNA sequences that define origins of replication have not been identified so far. ORC is required to assemble the pre-replication complex necessary to initiate DNA replication.</text>
</comment>
<dbReference type="InterPro" id="IPR003959">
    <property type="entry name" value="ATPase_AAA_core"/>
</dbReference>
<keyword evidence="6" id="KW-0547">Nucleotide-binding</keyword>
<evidence type="ECO:0000256" key="4">
    <source>
        <dbReference type="ARBA" id="ARBA00023125"/>
    </source>
</evidence>
<dbReference type="InterPro" id="IPR003593">
    <property type="entry name" value="AAA+_ATPase"/>
</dbReference>
<comment type="subunit">
    <text evidence="6">ORC is composed of six subunits.</text>
</comment>
<keyword evidence="5 6" id="KW-0539">Nucleus</keyword>
<sequence length="271" mass="30471">TPVQRAIRRLQLDSVPASLPCRTTEFQKIRQTILTGISQQQGGELLYISGLPGTGKTATVRSVLRSLQQDMQNKAVPAFRCIELNAMQLQHPDMVFVAVYRQLFGSKPLNPQQAFTTLDRYFTGAAAAAGAAADYSWQEETSLPKKRLKPKHSQMPIVLVIDEVDCLVSPKQRVLYTLFDWPFWPSSRLVLLAVANTIDLPEKILNSRCASRIGFGRLTFNPYTSEQIEDIILERLQDCKDLFADAAIKVCARKIANFYGDIRRALQVLRS</sequence>
<dbReference type="InterPro" id="IPR027417">
    <property type="entry name" value="P-loop_NTPase"/>
</dbReference>
<dbReference type="OrthoDB" id="340077at2759"/>
<dbReference type="CDD" id="cd00009">
    <property type="entry name" value="AAA"/>
    <property type="match status" value="1"/>
</dbReference>
<dbReference type="SUPFAM" id="SSF52540">
    <property type="entry name" value="P-loop containing nucleoside triphosphate hydrolases"/>
    <property type="match status" value="1"/>
</dbReference>
<dbReference type="PANTHER" id="PTHR10763">
    <property type="entry name" value="CELL DIVISION CONTROL PROTEIN 6-RELATED"/>
    <property type="match status" value="1"/>
</dbReference>
<dbReference type="GO" id="GO:0005664">
    <property type="term" value="C:nuclear origin of replication recognition complex"/>
    <property type="evidence" value="ECO:0007669"/>
    <property type="project" value="TreeGrafter"/>
</dbReference>
<dbReference type="SMART" id="SM00382">
    <property type="entry name" value="AAA"/>
    <property type="match status" value="1"/>
</dbReference>
<dbReference type="OMA" id="SARICFQ"/>
<dbReference type="Proteomes" id="UP000030747">
    <property type="component" value="Unassembled WGS sequence"/>
</dbReference>
<name>U6L3M6_EIMTE</name>
<dbReference type="InterPro" id="IPR050311">
    <property type="entry name" value="ORC1/CDC6"/>
</dbReference>
<feature type="non-terminal residue" evidence="8">
    <location>
        <position position="1"/>
    </location>
</feature>
<evidence type="ECO:0000256" key="3">
    <source>
        <dbReference type="ARBA" id="ARBA00022705"/>
    </source>
</evidence>
<keyword evidence="4 6" id="KW-0238">DNA-binding</keyword>
<evidence type="ECO:0000313" key="8">
    <source>
        <dbReference type="EMBL" id="CDJ43808.1"/>
    </source>
</evidence>
<keyword evidence="3 6" id="KW-0235">DNA replication</keyword>
<keyword evidence="6" id="KW-0067">ATP-binding</keyword>
<dbReference type="Gene3D" id="3.40.50.300">
    <property type="entry name" value="P-loop containing nucleotide triphosphate hydrolases"/>
    <property type="match status" value="1"/>
</dbReference>
<evidence type="ECO:0000256" key="2">
    <source>
        <dbReference type="ARBA" id="ARBA00008398"/>
    </source>
</evidence>
<evidence type="ECO:0000256" key="6">
    <source>
        <dbReference type="RuleBase" id="RU365058"/>
    </source>
</evidence>
<comment type="similarity">
    <text evidence="2 6">Belongs to the ORC1 family.</text>
</comment>
<dbReference type="RefSeq" id="XP_013234557.1">
    <property type="nucleotide sequence ID" value="XM_013379103.1"/>
</dbReference>
<comment type="subcellular location">
    <subcellularLocation>
        <location evidence="1 6">Nucleus</location>
    </subcellularLocation>
</comment>
<proteinExistence type="inferred from homology"/>
<organism evidence="8 9">
    <name type="scientific">Eimeria tenella</name>
    <name type="common">Coccidian parasite</name>
    <dbReference type="NCBI Taxonomy" id="5802"/>
    <lineage>
        <taxon>Eukaryota</taxon>
        <taxon>Sar</taxon>
        <taxon>Alveolata</taxon>
        <taxon>Apicomplexa</taxon>
        <taxon>Conoidasida</taxon>
        <taxon>Coccidia</taxon>
        <taxon>Eucoccidiorida</taxon>
        <taxon>Eimeriorina</taxon>
        <taxon>Eimeriidae</taxon>
        <taxon>Eimeria</taxon>
    </lineage>
</organism>
<evidence type="ECO:0000259" key="7">
    <source>
        <dbReference type="SMART" id="SM00382"/>
    </source>
</evidence>
<reference evidence="8" key="2">
    <citation type="submission" date="2013-10" db="EMBL/GenBank/DDBJ databases">
        <authorList>
            <person name="Aslett M."/>
        </authorList>
    </citation>
    <scope>NUCLEOTIDE SEQUENCE [LARGE SCALE GENOMIC DNA]</scope>
    <source>
        <strain evidence="8">Houghton</strain>
    </source>
</reference>
<dbReference type="Pfam" id="PF22606">
    <property type="entry name" value="Cdc6-ORC-like_ATPase_lid"/>
    <property type="match status" value="1"/>
</dbReference>
<dbReference type="Gene3D" id="1.10.8.60">
    <property type="match status" value="1"/>
</dbReference>
<dbReference type="GeneID" id="25256108"/>
<feature type="domain" description="AAA+ ATPase" evidence="7">
    <location>
        <begin position="42"/>
        <end position="219"/>
    </location>
</feature>
<dbReference type="GO" id="GO:0005524">
    <property type="term" value="F:ATP binding"/>
    <property type="evidence" value="ECO:0007669"/>
    <property type="project" value="UniProtKB-KW"/>
</dbReference>
<dbReference type="GO" id="GO:0033314">
    <property type="term" value="P:mitotic DNA replication checkpoint signaling"/>
    <property type="evidence" value="ECO:0007669"/>
    <property type="project" value="TreeGrafter"/>
</dbReference>
<dbReference type="VEuPathDB" id="ToxoDB:ETH_00035335"/>
<reference evidence="8" key="1">
    <citation type="submission" date="2013-10" db="EMBL/GenBank/DDBJ databases">
        <title>Genomic analysis of the causative agents of coccidiosis in chickens.</title>
        <authorList>
            <person name="Reid A.J."/>
            <person name="Blake D."/>
            <person name="Billington K."/>
            <person name="Browne H."/>
            <person name="Dunn M."/>
            <person name="Hung S."/>
            <person name="Kawahara F."/>
            <person name="Miranda-Saavedra D."/>
            <person name="Mourier T."/>
            <person name="Nagra H."/>
            <person name="Otto T.D."/>
            <person name="Rawlings N."/>
            <person name="Sanchez A."/>
            <person name="Sanders M."/>
            <person name="Subramaniam C."/>
            <person name="Tay Y."/>
            <person name="Dear P."/>
            <person name="Doerig C."/>
            <person name="Gruber A."/>
            <person name="Parkinson J."/>
            <person name="Shirley M."/>
            <person name="Wan K.L."/>
            <person name="Berriman M."/>
            <person name="Tomley F."/>
            <person name="Pain A."/>
        </authorList>
    </citation>
    <scope>NUCLEOTIDE SEQUENCE [LARGE SCALE GENOMIC DNA]</scope>
    <source>
        <strain evidence="8">Houghton</strain>
    </source>
</reference>
<dbReference type="GO" id="GO:0006270">
    <property type="term" value="P:DNA replication initiation"/>
    <property type="evidence" value="ECO:0007669"/>
    <property type="project" value="TreeGrafter"/>
</dbReference>
<gene>
    <name evidence="8" type="ORF">ETH_00035335</name>
</gene>
<evidence type="ECO:0000313" key="9">
    <source>
        <dbReference type="Proteomes" id="UP000030747"/>
    </source>
</evidence>
<dbReference type="InterPro" id="IPR054425">
    <property type="entry name" value="Cdc6_ORC1-like_ATPase_lid"/>
</dbReference>
<dbReference type="GO" id="GO:0016887">
    <property type="term" value="F:ATP hydrolysis activity"/>
    <property type="evidence" value="ECO:0007669"/>
    <property type="project" value="InterPro"/>
</dbReference>
<dbReference type="VEuPathDB" id="ToxoDB:ETH2_0507800"/>
<dbReference type="AlphaFoldDB" id="U6L3M6"/>
<dbReference type="PANTHER" id="PTHR10763:SF23">
    <property type="entry name" value="ORIGIN RECOGNITION COMPLEX SUBUNIT 1"/>
    <property type="match status" value="1"/>
</dbReference>